<evidence type="ECO:0000259" key="10">
    <source>
        <dbReference type="Pfam" id="PF16507"/>
    </source>
</evidence>
<evidence type="ECO:0000256" key="6">
    <source>
        <dbReference type="ARBA" id="ARBA00022763"/>
    </source>
</evidence>
<keyword evidence="5" id="KW-0677">Repeat</keyword>
<comment type="caution">
    <text evidence="12">The sequence shown here is derived from an EMBL/GenBank/DDBJ whole genome shotgun (WGS) entry which is preliminary data.</text>
</comment>
<comment type="subcellular location">
    <subcellularLocation>
        <location evidence="2">Cytoplasm</location>
    </subcellularLocation>
    <subcellularLocation>
        <location evidence="1">Nucleus</location>
    </subcellularLocation>
</comment>
<reference evidence="12" key="1">
    <citation type="submission" date="2021-09" db="EMBL/GenBank/DDBJ databases">
        <authorList>
            <consortium name="AG Swart"/>
            <person name="Singh M."/>
            <person name="Singh A."/>
            <person name="Seah K."/>
            <person name="Emmerich C."/>
        </authorList>
    </citation>
    <scope>NUCLEOTIDE SEQUENCE</scope>
    <source>
        <strain evidence="12">ATCC30299</strain>
    </source>
</reference>
<comment type="similarity">
    <text evidence="3">Belongs to the BLM10 family.</text>
</comment>
<keyword evidence="4" id="KW-0963">Cytoplasm</keyword>
<dbReference type="Pfam" id="PF16507">
    <property type="entry name" value="HEAT_PSME4_mid"/>
    <property type="match status" value="1"/>
</dbReference>
<dbReference type="InterPro" id="IPR016024">
    <property type="entry name" value="ARM-type_fold"/>
</dbReference>
<keyword evidence="13" id="KW-1185">Reference proteome</keyword>
<dbReference type="InterPro" id="IPR055455">
    <property type="entry name" value="HEAT_PSME4"/>
</dbReference>
<feature type="domain" description="Proteasome activator complex subunit 4 C-terminal" evidence="9">
    <location>
        <begin position="1606"/>
        <end position="1692"/>
    </location>
</feature>
<evidence type="ECO:0000256" key="4">
    <source>
        <dbReference type="ARBA" id="ARBA00022490"/>
    </source>
</evidence>
<protein>
    <recommendedName>
        <fullName evidence="14">Proteasome activator subunit 4</fullName>
    </recommendedName>
</protein>
<dbReference type="PANTHER" id="PTHR32170">
    <property type="entry name" value="PROTEASOME ACTIVATOR COMPLEX SUBUNIT 4"/>
    <property type="match status" value="1"/>
</dbReference>
<dbReference type="GO" id="GO:0016504">
    <property type="term" value="F:peptidase activator activity"/>
    <property type="evidence" value="ECO:0007669"/>
    <property type="project" value="InterPro"/>
</dbReference>
<evidence type="ECO:0008006" key="14">
    <source>
        <dbReference type="Google" id="ProtNLM"/>
    </source>
</evidence>
<sequence>MANLRFFEQNLPDLYRHRLEQEREDAADMIIKGFQSFISSSNEQELISLWIPSAHRFLDIHKFSPDEQVSIIQTVFSIISLSSLSIDALSSTISLFNRLLKLRQSIKTELEWKVLYNLYNWLVSSQESKFLFYGFGQISYLLGELATSMKKARKFYSEGATREIIDTFRRKICPGGDISEAVTLMTTLIPNKGEVDSWLIDILLEAVDYDHRNLSVILKVISFLADTAKASPDFNWEPYMPKLLDLSLRAIPLLPNPAPRPKTYMDENKKMVGFMGSFMKKTAGIVKFLIFTLKEQGNSLKYFQQWIQNIRGHLKEEKMTTHAFVEHLNKCGHYMSRRIRRANKNKTAGVSSSLINKFLDILLPCVEVVFHTKHLGTLDKLFNSLSFIAPERFISFCTQYCSYILEDYNVSHAKAIEVMRQTLRATLDSKVYNHDITELALLIEKGLQELTSSDIDKACKVLDYYAVLGSTIALDDSAGDGIREWGQGFMERLLDTLSKLEEKSEEKEEKPEKPMFSLFERQSFNIEKSLKNCMRALSSSVGIDIFYFWVNDFLEYIKFNACNNAQHEFGIIAAEMTRRHPQRVLGNLLELVKNRTVKNGEISSRSPKEISWLVGILVSSMRFGGDYLVNVRGQIEELVSVFIKNESEKIYELAGDLIGSYIEGLVTIYPTSYHPFLPSFVDGHMDYNQYRGSVGQQTEGTDMEISWYKPSDAALIIAKELAVAHLFSINTEASKDELKKKLAIASSILPALSTLELISTTSPGSFRVSTGLENLNIPAELLDSHKFFSETLKSLSSSHLILNDSNLAETIIKLITSTLKNNDLCIAEIKQEEAKLRMLRNRIGNPLVPFFEKNHSETRLYQIEKAYIHHNMRIATRLSQKRCIEHYQDLLDIIINLSLHQLKSVRGTAKSSLKKVISNNFLYGQEVIAYVWQKIEEKIGEIFVTRNEEDVKAVLEIISDKGEMWKRGVVTKMYLAPNILTQASSIENAEIQIPLFAIFSNYVMTAYPNVKITSQGGIQLLEDHKIKGREIIEKMCREIYGYNWRYKLYAMVYIILNIASVADIEFLNAVSDALTPLILDEHADIRDTAVHLFNFILRLKVYHTIPKPSVSALPMTEFSEDARYLDLSNISTVNLGKLHQGWSILPDFIKNYPEIAYTDSHDSLYALLNSEEKVEKLLQFLVVKHQIETEETQISNPAAHSTNHALEFLNNPAKLVNFILEHPIKRKSSRGAYFSVSKANFFKGIGRIYGPSGVRILISKARSLISQEKESQIVLSEVLAGVFRSMKYWDSQSKETFYGFFEEAIKNCSLESSGSWQRSIEYMCKKQSPHKILPIYRILYSNLSVSASTKLRKILKLLSRFVGYLGWKGIEIYPELVMSLGNLPSDYFASLRVTSSILLGKIISATGRFMKNNEETQKYLKIEIETGKYWGIFKPAAAYITNIQAIEESLYSHLLIEIYRQLYRVQSSEWSLISYITLGIQKILEFLESADSKLSLEASTAIAEIFSSKISPSIFSNILQLFIKSEGVSWQSMNIKIHTLAYFWYYNQFSVPYPDFSLLFFDPRPETRNTSKSCLALVLKVVPSEQKNAFYNKCLEIGKEKDISNKIAYAFGLSSLILSLEEFMEPWKGDAIIKLCRMKREGTEISSCVNSTMADFWKVHKPLWNTQHFREKFTDEAIDVVSGFNSEHSYFA</sequence>
<evidence type="ECO:0000259" key="9">
    <source>
        <dbReference type="Pfam" id="PF11919"/>
    </source>
</evidence>
<evidence type="ECO:0000259" key="11">
    <source>
        <dbReference type="Pfam" id="PF23096"/>
    </source>
</evidence>
<proteinExistence type="inferred from homology"/>
<evidence type="ECO:0000313" key="12">
    <source>
        <dbReference type="EMBL" id="CAG9329896.1"/>
    </source>
</evidence>
<evidence type="ECO:0000256" key="2">
    <source>
        <dbReference type="ARBA" id="ARBA00004496"/>
    </source>
</evidence>
<dbReference type="GO" id="GO:0005829">
    <property type="term" value="C:cytosol"/>
    <property type="evidence" value="ECO:0007669"/>
    <property type="project" value="TreeGrafter"/>
</dbReference>
<feature type="domain" description="Proteasome activator complex subunit 4-like HEAT repeat-like" evidence="11">
    <location>
        <begin position="1200"/>
        <end position="1346"/>
    </location>
</feature>
<dbReference type="InterPro" id="IPR032430">
    <property type="entry name" value="Blm10_mid"/>
</dbReference>
<dbReference type="InterPro" id="IPR021843">
    <property type="entry name" value="PSME4_C"/>
</dbReference>
<accession>A0AAU9JU49</accession>
<keyword evidence="6" id="KW-0227">DNA damage</keyword>
<dbReference type="EMBL" id="CAJZBQ010000050">
    <property type="protein sequence ID" value="CAG9329896.1"/>
    <property type="molecule type" value="Genomic_DNA"/>
</dbReference>
<dbReference type="GO" id="GO:0006281">
    <property type="term" value="P:DNA repair"/>
    <property type="evidence" value="ECO:0007669"/>
    <property type="project" value="UniProtKB-KW"/>
</dbReference>
<keyword evidence="8" id="KW-0539">Nucleus</keyword>
<feature type="domain" description="Proteasome activator Blm10 middle HEAT repeats region" evidence="10">
    <location>
        <begin position="480"/>
        <end position="722"/>
    </location>
</feature>
<dbReference type="SUPFAM" id="SSF48371">
    <property type="entry name" value="ARM repeat"/>
    <property type="match status" value="2"/>
</dbReference>
<dbReference type="Proteomes" id="UP001162131">
    <property type="component" value="Unassembled WGS sequence"/>
</dbReference>
<evidence type="ECO:0000256" key="7">
    <source>
        <dbReference type="ARBA" id="ARBA00023204"/>
    </source>
</evidence>
<dbReference type="GO" id="GO:0005634">
    <property type="term" value="C:nucleus"/>
    <property type="evidence" value="ECO:0007669"/>
    <property type="project" value="UniProtKB-SubCell"/>
</dbReference>
<evidence type="ECO:0000313" key="13">
    <source>
        <dbReference type="Proteomes" id="UP001162131"/>
    </source>
</evidence>
<name>A0AAU9JU49_9CILI</name>
<evidence type="ECO:0000256" key="8">
    <source>
        <dbReference type="ARBA" id="ARBA00023242"/>
    </source>
</evidence>
<evidence type="ECO:0000256" key="1">
    <source>
        <dbReference type="ARBA" id="ARBA00004123"/>
    </source>
</evidence>
<dbReference type="GO" id="GO:0070628">
    <property type="term" value="F:proteasome binding"/>
    <property type="evidence" value="ECO:0007669"/>
    <property type="project" value="InterPro"/>
</dbReference>
<gene>
    <name evidence="12" type="ORF">BSTOLATCC_MIC50012</name>
</gene>
<keyword evidence="7" id="KW-0234">DNA repair</keyword>
<organism evidence="12 13">
    <name type="scientific">Blepharisma stoltei</name>
    <dbReference type="NCBI Taxonomy" id="1481888"/>
    <lineage>
        <taxon>Eukaryota</taxon>
        <taxon>Sar</taxon>
        <taxon>Alveolata</taxon>
        <taxon>Ciliophora</taxon>
        <taxon>Postciliodesmatophora</taxon>
        <taxon>Heterotrichea</taxon>
        <taxon>Heterotrichida</taxon>
        <taxon>Blepharismidae</taxon>
        <taxon>Blepharisma</taxon>
    </lineage>
</organism>
<dbReference type="Pfam" id="PF11919">
    <property type="entry name" value="PSME4_C"/>
    <property type="match status" value="1"/>
</dbReference>
<dbReference type="GO" id="GO:0010499">
    <property type="term" value="P:proteasomal ubiquitin-independent protein catabolic process"/>
    <property type="evidence" value="ECO:0007669"/>
    <property type="project" value="TreeGrafter"/>
</dbReference>
<evidence type="ECO:0000256" key="5">
    <source>
        <dbReference type="ARBA" id="ARBA00022737"/>
    </source>
</evidence>
<dbReference type="InterPro" id="IPR035309">
    <property type="entry name" value="PSME4"/>
</dbReference>
<dbReference type="PANTHER" id="PTHR32170:SF3">
    <property type="entry name" value="PROTEASOME ACTIVATOR COMPLEX SUBUNIT 4"/>
    <property type="match status" value="1"/>
</dbReference>
<dbReference type="Pfam" id="PF23096">
    <property type="entry name" value="HEAT_PSME4"/>
    <property type="match status" value="1"/>
</dbReference>
<evidence type="ECO:0000256" key="3">
    <source>
        <dbReference type="ARBA" id="ARBA00005739"/>
    </source>
</evidence>